<evidence type="ECO:0000256" key="2">
    <source>
        <dbReference type="ARBA" id="ARBA00004589"/>
    </source>
</evidence>
<keyword evidence="7 16" id="KW-0812">Transmembrane</keyword>
<feature type="transmembrane region" description="Helical" evidence="16">
    <location>
        <begin position="99"/>
        <end position="117"/>
    </location>
</feature>
<feature type="compositionally biased region" description="Basic and acidic residues" evidence="15">
    <location>
        <begin position="451"/>
        <end position="463"/>
    </location>
</feature>
<reference evidence="20" key="2">
    <citation type="submission" date="2019-10" db="EMBL/GenBank/DDBJ databases">
        <authorList>
            <consortium name="NCBI Genome Project"/>
        </authorList>
    </citation>
    <scope>NUCLEOTIDE SEQUENCE</scope>
    <source>
        <strain evidence="20">NI907</strain>
    </source>
</reference>
<evidence type="ECO:0000256" key="7">
    <source>
        <dbReference type="ARBA" id="ARBA00022692"/>
    </source>
</evidence>
<feature type="disulfide bond" evidence="14">
    <location>
        <begin position="53"/>
        <end position="86"/>
    </location>
</feature>
<reference evidence="20" key="1">
    <citation type="journal article" date="2019" name="Mol. Biol. Evol.">
        <title>Blast fungal genomes show frequent chromosomal changes, gene gains and losses, and effector gene turnover.</title>
        <authorList>
            <person name="Gomez Luciano L.B."/>
            <person name="Jason Tsai I."/>
            <person name="Chuma I."/>
            <person name="Tosa Y."/>
            <person name="Chen Y.H."/>
            <person name="Li J.Y."/>
            <person name="Li M.Y."/>
            <person name="Jade Lu M.Y."/>
            <person name="Nakayashiki H."/>
            <person name="Li W.H."/>
        </authorList>
    </citation>
    <scope>NUCLEOTIDE SEQUENCE</scope>
    <source>
        <strain evidence="20">NI907</strain>
    </source>
</reference>
<dbReference type="KEGG" id="pgri:PgNI_05051"/>
<organism evidence="19 20">
    <name type="scientific">Pyricularia grisea</name>
    <name type="common">Crabgrass-specific blast fungus</name>
    <name type="synonym">Magnaporthe grisea</name>
    <dbReference type="NCBI Taxonomy" id="148305"/>
    <lineage>
        <taxon>Eukaryota</taxon>
        <taxon>Fungi</taxon>
        <taxon>Dikarya</taxon>
        <taxon>Ascomycota</taxon>
        <taxon>Pezizomycotina</taxon>
        <taxon>Sordariomycetes</taxon>
        <taxon>Sordariomycetidae</taxon>
        <taxon>Magnaporthales</taxon>
        <taxon>Pyriculariaceae</taxon>
        <taxon>Pyricularia</taxon>
    </lineage>
</organism>
<proteinExistence type="inferred from homology"/>
<dbReference type="PROSITE" id="PS52012">
    <property type="entry name" value="CFEM"/>
    <property type="match status" value="1"/>
</dbReference>
<comment type="similarity">
    <text evidence="13">Belongs to the SAT4 family.</text>
</comment>
<feature type="transmembrane region" description="Helical" evidence="16">
    <location>
        <begin position="298"/>
        <end position="317"/>
    </location>
</feature>
<evidence type="ECO:0000256" key="10">
    <source>
        <dbReference type="ARBA" id="ARBA00023136"/>
    </source>
</evidence>
<evidence type="ECO:0000256" key="13">
    <source>
        <dbReference type="ARBA" id="ARBA00038359"/>
    </source>
</evidence>
<comment type="similarity">
    <text evidence="4">Belongs to the RBT5 family.</text>
</comment>
<dbReference type="RefSeq" id="XP_030985377.1">
    <property type="nucleotide sequence ID" value="XM_031125092.1"/>
</dbReference>
<dbReference type="AlphaFoldDB" id="A0A6P8BDX7"/>
<feature type="transmembrane region" description="Helical" evidence="16">
    <location>
        <begin position="137"/>
        <end position="158"/>
    </location>
</feature>
<evidence type="ECO:0000256" key="4">
    <source>
        <dbReference type="ARBA" id="ARBA00010031"/>
    </source>
</evidence>
<feature type="disulfide bond" evidence="14">
    <location>
        <begin position="44"/>
        <end position="51"/>
    </location>
</feature>
<keyword evidence="11 14" id="KW-1015">Disulfide bond</keyword>
<name>A0A6P8BDX7_PYRGI</name>
<feature type="disulfide bond" evidence="14">
    <location>
        <begin position="34"/>
        <end position="65"/>
    </location>
</feature>
<keyword evidence="6" id="KW-0336">GPI-anchor</keyword>
<evidence type="ECO:0000256" key="11">
    <source>
        <dbReference type="ARBA" id="ARBA00023157"/>
    </source>
</evidence>
<keyword evidence="9 16" id="KW-1133">Transmembrane helix</keyword>
<keyword evidence="8 17" id="KW-0732">Signal</keyword>
<reference evidence="20" key="3">
    <citation type="submission" date="2025-08" db="UniProtKB">
        <authorList>
            <consortium name="RefSeq"/>
        </authorList>
    </citation>
    <scope>IDENTIFICATION</scope>
    <source>
        <strain evidence="20">NI907</strain>
    </source>
</reference>
<evidence type="ECO:0000256" key="1">
    <source>
        <dbReference type="ARBA" id="ARBA00004141"/>
    </source>
</evidence>
<dbReference type="PANTHER" id="PTHR33048:SF143">
    <property type="entry name" value="EXTRACELLULAR MEMBRANE PROTEIN CFEM DOMAIN-CONTAINING PROTEIN-RELATED"/>
    <property type="match status" value="1"/>
</dbReference>
<feature type="compositionally biased region" description="Polar residues" evidence="15">
    <location>
        <begin position="466"/>
        <end position="482"/>
    </location>
</feature>
<evidence type="ECO:0000256" key="8">
    <source>
        <dbReference type="ARBA" id="ARBA00022729"/>
    </source>
</evidence>
<keyword evidence="19" id="KW-1185">Reference proteome</keyword>
<feature type="chain" id="PRO_5028102225" description="CFEM domain-containing protein" evidence="17">
    <location>
        <begin position="23"/>
        <end position="490"/>
    </location>
</feature>
<evidence type="ECO:0000313" key="20">
    <source>
        <dbReference type="RefSeq" id="XP_030985377.1"/>
    </source>
</evidence>
<keyword evidence="5" id="KW-0964">Secreted</keyword>
<evidence type="ECO:0000256" key="12">
    <source>
        <dbReference type="ARBA" id="ARBA00023288"/>
    </source>
</evidence>
<dbReference type="Pfam" id="PF05730">
    <property type="entry name" value="CFEM"/>
    <property type="match status" value="1"/>
</dbReference>
<feature type="transmembrane region" description="Helical" evidence="16">
    <location>
        <begin position="217"/>
        <end position="237"/>
    </location>
</feature>
<keyword evidence="10 16" id="KW-0472">Membrane</keyword>
<gene>
    <name evidence="20" type="ORF">PgNI_05051</name>
</gene>
<dbReference type="InterPro" id="IPR052337">
    <property type="entry name" value="SAT4-like"/>
</dbReference>
<dbReference type="GO" id="GO:0098552">
    <property type="term" value="C:side of membrane"/>
    <property type="evidence" value="ECO:0007669"/>
    <property type="project" value="UniProtKB-KW"/>
</dbReference>
<feature type="region of interest" description="Disordered" evidence="15">
    <location>
        <begin position="434"/>
        <end position="490"/>
    </location>
</feature>
<dbReference type="Pfam" id="PF20684">
    <property type="entry name" value="Fung_rhodopsin"/>
    <property type="match status" value="1"/>
</dbReference>
<dbReference type="GO" id="GO:0005576">
    <property type="term" value="C:extracellular region"/>
    <property type="evidence" value="ECO:0007669"/>
    <property type="project" value="UniProtKB-SubCell"/>
</dbReference>
<keyword evidence="12" id="KW-0449">Lipoprotein</keyword>
<evidence type="ECO:0000256" key="3">
    <source>
        <dbReference type="ARBA" id="ARBA00004613"/>
    </source>
</evidence>
<feature type="transmembrane region" description="Helical" evidence="16">
    <location>
        <begin position="337"/>
        <end position="360"/>
    </location>
</feature>
<dbReference type="InterPro" id="IPR049326">
    <property type="entry name" value="Rhodopsin_dom_fungi"/>
</dbReference>
<evidence type="ECO:0000256" key="6">
    <source>
        <dbReference type="ARBA" id="ARBA00022622"/>
    </source>
</evidence>
<feature type="signal peptide" evidence="17">
    <location>
        <begin position="1"/>
        <end position="22"/>
    </location>
</feature>
<sequence length="490" mass="53211">MKSLPAHLFLLLIGVWALIVQAQNLELPACAQSCLATSIAASPCASTNQTCICTDAKLQQEVNECVKVNCTIREGLVTLNTTSTECGVPVRDKRQPLKTLAITLGAISPLFVFMRMAARLMLMNDGGAAVAIGADDWFILASLVLGVPNTVVIVSGLVDAGGLGLDIWRLDPETIDTFGKYFYATEIMYFAEVTLLKMSLLWFYLRIFPSRGVRLALWATIAFTIAYGLAFFLIGVLQCQPVSYFWTKWDGQHQGTCIDINAVAWSNAGISIALDIWMLAVPLSQLQALRLNWKKKVGVGLMFGVGALVTVVSVLRLQSLVEFARSDNPTMDSWDVTSWSVIEINVGIMCTCLPSLRLLLVRIFPRLGGTSTASRTYGGGRTAVTVGGTAGMSRIGTVSKARPTYGVDSSVEGGSATRPKEVELRGGITMQRSYNVSYSDPDDEESLVQMHDLEPRRRDDFEKPGSSASSVTMAPTSNSWMSGTGRRSDR</sequence>
<evidence type="ECO:0000259" key="18">
    <source>
        <dbReference type="PROSITE" id="PS52012"/>
    </source>
</evidence>
<dbReference type="GeneID" id="41960001"/>
<comment type="caution">
    <text evidence="14">Lacks conserved residue(s) required for the propagation of feature annotation.</text>
</comment>
<feature type="transmembrane region" description="Helical" evidence="16">
    <location>
        <begin position="187"/>
        <end position="205"/>
    </location>
</feature>
<evidence type="ECO:0000256" key="14">
    <source>
        <dbReference type="PROSITE-ProRule" id="PRU01356"/>
    </source>
</evidence>
<dbReference type="Proteomes" id="UP000515153">
    <property type="component" value="Unplaced"/>
</dbReference>
<dbReference type="OrthoDB" id="2496787at2759"/>
<dbReference type="InterPro" id="IPR008427">
    <property type="entry name" value="Extracellular_membr_CFEM_dom"/>
</dbReference>
<feature type="disulfide bond" evidence="14">
    <location>
        <begin position="30"/>
        <end position="70"/>
    </location>
</feature>
<evidence type="ECO:0000256" key="16">
    <source>
        <dbReference type="SAM" id="Phobius"/>
    </source>
</evidence>
<feature type="transmembrane region" description="Helical" evidence="16">
    <location>
        <begin position="268"/>
        <end position="286"/>
    </location>
</feature>
<dbReference type="PANTHER" id="PTHR33048">
    <property type="entry name" value="PTH11-LIKE INTEGRAL MEMBRANE PROTEIN (AFU_ORTHOLOGUE AFUA_5G11245)"/>
    <property type="match status" value="1"/>
</dbReference>
<comment type="subcellular location">
    <subcellularLocation>
        <location evidence="2">Membrane</location>
        <topology evidence="2">Lipid-anchor</topology>
        <topology evidence="2">GPI-anchor</topology>
    </subcellularLocation>
    <subcellularLocation>
        <location evidence="1">Membrane</location>
        <topology evidence="1">Multi-pass membrane protein</topology>
    </subcellularLocation>
    <subcellularLocation>
        <location evidence="3">Secreted</location>
    </subcellularLocation>
</comment>
<evidence type="ECO:0000256" key="15">
    <source>
        <dbReference type="SAM" id="MobiDB-lite"/>
    </source>
</evidence>
<evidence type="ECO:0000256" key="5">
    <source>
        <dbReference type="ARBA" id="ARBA00022525"/>
    </source>
</evidence>
<accession>A0A6P8BDX7</accession>
<keyword evidence="6" id="KW-0325">Glycoprotein</keyword>
<feature type="domain" description="CFEM" evidence="18">
    <location>
        <begin position="4"/>
        <end position="110"/>
    </location>
</feature>
<protein>
    <recommendedName>
        <fullName evidence="18">CFEM domain-containing protein</fullName>
    </recommendedName>
</protein>
<evidence type="ECO:0000313" key="19">
    <source>
        <dbReference type="Proteomes" id="UP000515153"/>
    </source>
</evidence>
<evidence type="ECO:0000256" key="17">
    <source>
        <dbReference type="SAM" id="SignalP"/>
    </source>
</evidence>
<evidence type="ECO:0000256" key="9">
    <source>
        <dbReference type="ARBA" id="ARBA00022989"/>
    </source>
</evidence>